<gene>
    <name evidence="5" type="primary">LOC123170219</name>
</gene>
<dbReference type="SUPFAM" id="SSF52402">
    <property type="entry name" value="Adenine nucleotide alpha hydrolases-like"/>
    <property type="match status" value="1"/>
</dbReference>
<proteinExistence type="predicted"/>
<dbReference type="OrthoDB" id="786795at2759"/>
<evidence type="ECO:0000256" key="3">
    <source>
        <dbReference type="ARBA" id="ARBA00022786"/>
    </source>
</evidence>
<dbReference type="Gramene" id="TraesSTA7D03G04317000.1">
    <property type="protein sequence ID" value="TraesSTA7D03G04317000.1"/>
    <property type="gene ID" value="TraesSTA7D03G04317000"/>
</dbReference>
<evidence type="ECO:0000313" key="5">
    <source>
        <dbReference type="EnsemblPlants" id="TraesCS7D02G155600.1"/>
    </source>
</evidence>
<accession>A0A3B6TMD4</accession>
<dbReference type="GeneID" id="123170219"/>
<reference evidence="5" key="1">
    <citation type="submission" date="2018-08" db="EMBL/GenBank/DDBJ databases">
        <authorList>
            <person name="Rossello M."/>
        </authorList>
    </citation>
    <scope>NUCLEOTIDE SEQUENCE [LARGE SCALE GENOMIC DNA]</scope>
    <source>
        <strain evidence="5">cv. Chinese Spring</strain>
    </source>
</reference>
<reference evidence="5" key="2">
    <citation type="submission" date="2018-10" db="UniProtKB">
        <authorList>
            <consortium name="EnsemblPlants"/>
        </authorList>
    </citation>
    <scope>IDENTIFICATION</scope>
</reference>
<dbReference type="Gene3D" id="3.40.50.620">
    <property type="entry name" value="HUPs"/>
    <property type="match status" value="1"/>
</dbReference>
<dbReference type="Gramene" id="TraesCS7D02G155600.1">
    <property type="protein sequence ID" value="TraesCS7D02G155600.1"/>
    <property type="gene ID" value="TraesCS7D02G155600"/>
</dbReference>
<dbReference type="AlphaFoldDB" id="A0A3B6TMD4"/>
<dbReference type="SMR" id="A0A3B6TMD4"/>
<dbReference type="EnsemblPlants" id="TraesCS7D02G155600.1">
    <property type="protein sequence ID" value="TraesCS7D02G155600.1"/>
    <property type="gene ID" value="TraesCS7D02G155600"/>
</dbReference>
<evidence type="ECO:0000313" key="6">
    <source>
        <dbReference type="Proteomes" id="UP000019116"/>
    </source>
</evidence>
<protein>
    <recommendedName>
        <fullName evidence="2">RING-type E3 ubiquitin transferase</fullName>
        <ecNumber evidence="2">2.3.2.27</ecNumber>
    </recommendedName>
</protein>
<evidence type="ECO:0000256" key="2">
    <source>
        <dbReference type="ARBA" id="ARBA00012483"/>
    </source>
</evidence>
<dbReference type="STRING" id="4565.A0A3B6TMD4"/>
<dbReference type="EC" id="2.3.2.27" evidence="2"/>
<dbReference type="GO" id="GO:0061630">
    <property type="term" value="F:ubiquitin protein ligase activity"/>
    <property type="evidence" value="ECO:0007669"/>
    <property type="project" value="UniProtKB-EC"/>
</dbReference>
<dbReference type="PANTHER" id="PTHR45647:SF83">
    <property type="entry name" value="SERINE THREONINE KINASE"/>
    <property type="match status" value="1"/>
</dbReference>
<evidence type="ECO:0000256" key="4">
    <source>
        <dbReference type="SAM" id="MobiDB-lite"/>
    </source>
</evidence>
<dbReference type="InterPro" id="IPR014729">
    <property type="entry name" value="Rossmann-like_a/b/a_fold"/>
</dbReference>
<dbReference type="PANTHER" id="PTHR45647">
    <property type="entry name" value="OS02G0152300 PROTEIN"/>
    <property type="match status" value="1"/>
</dbReference>
<evidence type="ECO:0000256" key="1">
    <source>
        <dbReference type="ARBA" id="ARBA00000900"/>
    </source>
</evidence>
<dbReference type="Gramene" id="TraesNOR7D03G04372120.1">
    <property type="protein sequence ID" value="TraesNOR7D03G04372120.1"/>
    <property type="gene ID" value="TraesNOR7D03G04372120"/>
</dbReference>
<name>A0A3B6TMD4_WHEAT</name>
<keyword evidence="3" id="KW-0833">Ubl conjugation pathway</keyword>
<sequence>MCRYQQDGRDLEEAPSSSPRLVAVCVDSSKNSVSAFKWAVEETVAGNRSSQPQPIVLVHVKQPAQPHVREILLPFRVFCARKGVFCMDAVLDDGHGDVARSIVEFVARGVVEKLVVGATGRGLFRRRFMAADDIPTAITKGAPDFCDVYVVGEAGKVSSVRASTDKSPLWPEIRRLAEAAENFWSEIRDLGEAAASPPAGRDRLGRRYGGPVSMPDSILQENQELRRANETLAQRQEVHTRMILMLFAELGKEPPRELLHNMETPSNMNGRQEPVTFNTLFHKQ</sequence>
<organism evidence="5">
    <name type="scientific">Triticum aestivum</name>
    <name type="common">Wheat</name>
    <dbReference type="NCBI Taxonomy" id="4565"/>
    <lineage>
        <taxon>Eukaryota</taxon>
        <taxon>Viridiplantae</taxon>
        <taxon>Streptophyta</taxon>
        <taxon>Embryophyta</taxon>
        <taxon>Tracheophyta</taxon>
        <taxon>Spermatophyta</taxon>
        <taxon>Magnoliopsida</taxon>
        <taxon>Liliopsida</taxon>
        <taxon>Poales</taxon>
        <taxon>Poaceae</taxon>
        <taxon>BOP clade</taxon>
        <taxon>Pooideae</taxon>
        <taxon>Triticodae</taxon>
        <taxon>Triticeae</taxon>
        <taxon>Triticinae</taxon>
        <taxon>Triticum</taxon>
    </lineage>
</organism>
<dbReference type="Gramene" id="TraesCS7D03G0348400.1">
    <property type="protein sequence ID" value="TraesCS7D03G0348400.1.CDS"/>
    <property type="gene ID" value="TraesCS7D03G0348400"/>
</dbReference>
<feature type="region of interest" description="Disordered" evidence="4">
    <location>
        <begin position="194"/>
        <end position="216"/>
    </location>
</feature>
<dbReference type="InterPro" id="IPR051348">
    <property type="entry name" value="U-box_ubiquitin_ligases"/>
</dbReference>
<keyword evidence="6" id="KW-1185">Reference proteome</keyword>
<dbReference type="RefSeq" id="XP_044443992.1">
    <property type="nucleotide sequence ID" value="XM_044588057.1"/>
</dbReference>
<comment type="catalytic activity">
    <reaction evidence="1">
        <text>S-ubiquitinyl-[E2 ubiquitin-conjugating enzyme]-L-cysteine + [acceptor protein]-L-lysine = [E2 ubiquitin-conjugating enzyme]-L-cysteine + N(6)-ubiquitinyl-[acceptor protein]-L-lysine.</text>
        <dbReference type="EC" id="2.3.2.27"/>
    </reaction>
</comment>
<dbReference type="Proteomes" id="UP000019116">
    <property type="component" value="Chromosome 7D"/>
</dbReference>